<feature type="region of interest" description="Disordered" evidence="6">
    <location>
        <begin position="1"/>
        <end position="25"/>
    </location>
</feature>
<dbReference type="AlphaFoldDB" id="A0A7G9YTX3"/>
<dbReference type="FunFam" id="1.10.287.10:FF:000003">
    <property type="entry name" value="40S ribosomal protein S13"/>
    <property type="match status" value="1"/>
</dbReference>
<accession>A0A7G9YTX3</accession>
<evidence type="ECO:0000256" key="5">
    <source>
        <dbReference type="RuleBase" id="RU003919"/>
    </source>
</evidence>
<dbReference type="SMART" id="SM01386">
    <property type="entry name" value="Ribosomal_S13_N"/>
    <property type="match status" value="1"/>
</dbReference>
<dbReference type="Gene3D" id="4.10.860.130">
    <property type="match status" value="1"/>
</dbReference>
<dbReference type="SMART" id="SM01387">
    <property type="entry name" value="Ribosomal_S15"/>
    <property type="match status" value="1"/>
</dbReference>
<keyword evidence="2 4" id="KW-0689">Ribosomal protein</keyword>
<feature type="compositionally biased region" description="Polar residues" evidence="6">
    <location>
        <begin position="12"/>
        <end position="23"/>
    </location>
</feature>
<organism evidence="8">
    <name type="scientific">Candidatus Methanophagaceae archaeon ANME-1 ERB6</name>
    <dbReference type="NCBI Taxonomy" id="2759912"/>
    <lineage>
        <taxon>Archaea</taxon>
        <taxon>Methanobacteriati</taxon>
        <taxon>Methanobacteriota</taxon>
        <taxon>Stenosarchaea group</taxon>
        <taxon>Methanomicrobia</taxon>
        <taxon>Candidatus Methanophagales</taxon>
        <taxon>Candidatus Methanophagaceae</taxon>
    </lineage>
</organism>
<dbReference type="PANTHER" id="PTHR11885">
    <property type="entry name" value="RIBOSOMAL PROTEIN S15P/S13E"/>
    <property type="match status" value="1"/>
</dbReference>
<dbReference type="PANTHER" id="PTHR11885:SF6">
    <property type="entry name" value="SMALL RIBOSOMAL SUBUNIT PROTEIN US15"/>
    <property type="match status" value="1"/>
</dbReference>
<gene>
    <name evidence="4" type="primary">rps15</name>
    <name evidence="8" type="ORF">OGFGKJAA_00023</name>
</gene>
<dbReference type="InterPro" id="IPR012606">
    <property type="entry name" value="Ribosomal_uS15_N"/>
</dbReference>
<comment type="subunit">
    <text evidence="4">Part of the 30S ribosomal subunit.</text>
</comment>
<keyword evidence="3 4" id="KW-0687">Ribonucleoprotein</keyword>
<dbReference type="SUPFAM" id="SSF47060">
    <property type="entry name" value="S15/NS1 RNA-binding domain"/>
    <property type="match status" value="1"/>
</dbReference>
<feature type="domain" description="Small ribosomal subunit protein uS15 N-terminal" evidence="7">
    <location>
        <begin position="1"/>
        <end position="64"/>
    </location>
</feature>
<reference evidence="8" key="1">
    <citation type="submission" date="2020-06" db="EMBL/GenBank/DDBJ databases">
        <title>Unique genomic features of the anaerobic methanotrophic archaea.</title>
        <authorList>
            <person name="Chadwick G.L."/>
            <person name="Skennerton C.T."/>
            <person name="Laso-Perez R."/>
            <person name="Leu A.O."/>
            <person name="Speth D.R."/>
            <person name="Yu H."/>
            <person name="Morgan-Lang C."/>
            <person name="Hatzenpichler R."/>
            <person name="Goudeau D."/>
            <person name="Malmstrom R."/>
            <person name="Brazelton W.J."/>
            <person name="Woyke T."/>
            <person name="Hallam S.J."/>
            <person name="Tyson G.W."/>
            <person name="Wegener G."/>
            <person name="Boetius A."/>
            <person name="Orphan V."/>
        </authorList>
    </citation>
    <scope>NUCLEOTIDE SEQUENCE</scope>
</reference>
<dbReference type="InterPro" id="IPR000589">
    <property type="entry name" value="Ribosomal_uS15"/>
</dbReference>
<dbReference type="GO" id="GO:0003735">
    <property type="term" value="F:structural constituent of ribosome"/>
    <property type="evidence" value="ECO:0007669"/>
    <property type="project" value="InterPro"/>
</dbReference>
<name>A0A7G9YTX3_9EURY</name>
<evidence type="ECO:0000256" key="2">
    <source>
        <dbReference type="ARBA" id="ARBA00022980"/>
    </source>
</evidence>
<dbReference type="GO" id="GO:0070181">
    <property type="term" value="F:small ribosomal subunit rRNA binding"/>
    <property type="evidence" value="ECO:0007669"/>
    <property type="project" value="TreeGrafter"/>
</dbReference>
<dbReference type="HAMAP" id="MF_01343_A">
    <property type="entry name" value="Ribosomal_uS15_A"/>
    <property type="match status" value="1"/>
</dbReference>
<dbReference type="NCBIfam" id="NF006331">
    <property type="entry name" value="PRK08561.1"/>
    <property type="match status" value="1"/>
</dbReference>
<evidence type="ECO:0000259" key="7">
    <source>
        <dbReference type="SMART" id="SM01386"/>
    </source>
</evidence>
<dbReference type="GO" id="GO:0022627">
    <property type="term" value="C:cytosolic small ribosomal subunit"/>
    <property type="evidence" value="ECO:0007669"/>
    <property type="project" value="TreeGrafter"/>
</dbReference>
<evidence type="ECO:0000256" key="4">
    <source>
        <dbReference type="HAMAP-Rule" id="MF_01343"/>
    </source>
</evidence>
<feature type="compositionally biased region" description="Basic residues" evidence="6">
    <location>
        <begin position="1"/>
        <end position="11"/>
    </location>
</feature>
<evidence type="ECO:0000256" key="3">
    <source>
        <dbReference type="ARBA" id="ARBA00023274"/>
    </source>
</evidence>
<evidence type="ECO:0000313" key="8">
    <source>
        <dbReference type="EMBL" id="QNO51457.1"/>
    </source>
</evidence>
<dbReference type="EMBL" id="MT631470">
    <property type="protein sequence ID" value="QNO51457.1"/>
    <property type="molecule type" value="Genomic_DNA"/>
</dbReference>
<dbReference type="Pfam" id="PF00312">
    <property type="entry name" value="Ribosomal_S15"/>
    <property type="match status" value="1"/>
</dbReference>
<protein>
    <recommendedName>
        <fullName evidence="4">Small ribosomal subunit protein uS15</fullName>
    </recommendedName>
</protein>
<comment type="similarity">
    <text evidence="1 4 5">Belongs to the universal ribosomal protein uS15 family.</text>
</comment>
<dbReference type="GO" id="GO:0006412">
    <property type="term" value="P:translation"/>
    <property type="evidence" value="ECO:0007669"/>
    <property type="project" value="UniProtKB-UniRule"/>
</dbReference>
<proteinExistence type="inferred from homology"/>
<sequence>MARMYARRRGKSGSTRPISSSLRETAPEWVDMTAKEVEKKVVELYERGLSTSEIGILLRDNHGVPSVAEVTGKKATAILKEQGIAGQLPEDLQNLMRTALRLRKHLGVNKHDVHNKRALQLAESKIRRLGKYYRKEHVLPEDWKYKPEIAEFDLRG</sequence>
<dbReference type="InterPro" id="IPR009068">
    <property type="entry name" value="uS15_NS1_RNA-bd_sf"/>
</dbReference>
<dbReference type="Gene3D" id="1.10.287.10">
    <property type="entry name" value="S15/NS1, RNA-binding"/>
    <property type="match status" value="1"/>
</dbReference>
<dbReference type="Pfam" id="PF08069">
    <property type="entry name" value="Ribosomal_S13_N"/>
    <property type="match status" value="1"/>
</dbReference>
<evidence type="ECO:0000256" key="6">
    <source>
        <dbReference type="SAM" id="MobiDB-lite"/>
    </source>
</evidence>
<dbReference type="InterPro" id="IPR023029">
    <property type="entry name" value="Ribosomal_uS15_arc_euk"/>
</dbReference>
<evidence type="ECO:0000256" key="1">
    <source>
        <dbReference type="ARBA" id="ARBA00008434"/>
    </source>
</evidence>
<dbReference type="CDD" id="cd00353">
    <property type="entry name" value="Ribosomal_S15p_S13e"/>
    <property type="match status" value="1"/>
</dbReference>